<keyword evidence="1" id="KW-0175">Coiled coil</keyword>
<dbReference type="PANTHER" id="PTHR47080">
    <property type="entry name" value="CHROMOSOME 16 OPEN READING FRAME 96"/>
    <property type="match status" value="1"/>
</dbReference>
<dbReference type="PANTHER" id="PTHR47080:SF1">
    <property type="entry name" value="CHROMOSOME 16 OPEN READING FRAME 96"/>
    <property type="match status" value="1"/>
</dbReference>
<feature type="domain" description="DUF4795" evidence="3">
    <location>
        <begin position="250"/>
        <end position="386"/>
    </location>
</feature>
<name>A0A5E4B0K1_MARMO</name>
<protein>
    <recommendedName>
        <fullName evidence="3">DUF4795 domain-containing protein</fullName>
    </recommendedName>
</protein>
<evidence type="ECO:0000256" key="1">
    <source>
        <dbReference type="SAM" id="Coils"/>
    </source>
</evidence>
<proteinExistence type="predicted"/>
<evidence type="ECO:0000313" key="5">
    <source>
        <dbReference type="Proteomes" id="UP000335636"/>
    </source>
</evidence>
<keyword evidence="5" id="KW-1185">Reference proteome</keyword>
<reference evidence="4" key="1">
    <citation type="submission" date="2019-04" db="EMBL/GenBank/DDBJ databases">
        <authorList>
            <person name="Alioto T."/>
            <person name="Alioto T."/>
        </authorList>
    </citation>
    <scope>NUCLEOTIDE SEQUENCE [LARGE SCALE GENOMIC DNA]</scope>
</reference>
<feature type="coiled-coil region" evidence="1">
    <location>
        <begin position="205"/>
        <end position="294"/>
    </location>
</feature>
<comment type="caution">
    <text evidence="4">The sequence shown here is derived from an EMBL/GenBank/DDBJ whole genome shotgun (WGS) entry which is preliminary data.</text>
</comment>
<evidence type="ECO:0000259" key="3">
    <source>
        <dbReference type="Pfam" id="PF16043"/>
    </source>
</evidence>
<feature type="compositionally biased region" description="Polar residues" evidence="2">
    <location>
        <begin position="399"/>
        <end position="409"/>
    </location>
</feature>
<feature type="region of interest" description="Disordered" evidence="2">
    <location>
        <begin position="89"/>
        <end position="115"/>
    </location>
</feature>
<dbReference type="Pfam" id="PF16043">
    <property type="entry name" value="DUF4795"/>
    <property type="match status" value="1"/>
</dbReference>
<dbReference type="InterPro" id="IPR032013">
    <property type="entry name" value="DUF4795"/>
</dbReference>
<gene>
    <name evidence="4" type="ORF">MONAX_5E000542</name>
</gene>
<evidence type="ECO:0000256" key="2">
    <source>
        <dbReference type="SAM" id="MobiDB-lite"/>
    </source>
</evidence>
<dbReference type="AlphaFoldDB" id="A0A5E4B0K1"/>
<organism evidence="4 5">
    <name type="scientific">Marmota monax</name>
    <name type="common">Woodchuck</name>
    <dbReference type="NCBI Taxonomy" id="9995"/>
    <lineage>
        <taxon>Eukaryota</taxon>
        <taxon>Metazoa</taxon>
        <taxon>Chordata</taxon>
        <taxon>Craniata</taxon>
        <taxon>Vertebrata</taxon>
        <taxon>Euteleostomi</taxon>
        <taxon>Mammalia</taxon>
        <taxon>Eutheria</taxon>
        <taxon>Euarchontoglires</taxon>
        <taxon>Glires</taxon>
        <taxon>Rodentia</taxon>
        <taxon>Sciuromorpha</taxon>
        <taxon>Sciuridae</taxon>
        <taxon>Xerinae</taxon>
        <taxon>Marmotini</taxon>
        <taxon>Marmota</taxon>
    </lineage>
</organism>
<accession>A0A5E4B0K1</accession>
<sequence length="488" mass="52659">MVDSLAGPSPGEATKDQGPTARASEAHLKGPQNALEQLKTTVAAAAAAAANYAAAANSAAQTAKAAAKAITDAPASKLATKTAIAAASGPFGTRSDVSGAGPSRGASEPTTLDQESKQLQDLVVDYEELAPQFPTKDIPPTKTLSQAMQAAKKARSTQDKKAAVKRSMGHIAQVPDRHDSLREEFAQLSNNLQQQLAYLVHAGGFSKLEAAVDILQDKINNIQKSRLKEEELERVWGTQIESMKNHYVVLDRLVGKLQARVDEFKNLQAQIRNLEQTKANKSSLEEELREKADKSSLASKANRADLETVVTELHETFQSILFKLTTQNDHWKNAVEQLKKELSTKLVHSDLDLLKKGLEEVWEAVKKLLLEGLLYDPDSAAGFRRRAAGGLRLPASGTPGFQTMGTGSDSPAEGPSVRGGCSPQLATEEGWTGGRHSTFSLGPGHRRCWGGSGGTWPPLMPDRLPFRKLFERVKCISCDRPVEMMTGP</sequence>
<feature type="region of interest" description="Disordered" evidence="2">
    <location>
        <begin position="1"/>
        <end position="34"/>
    </location>
</feature>
<feature type="region of interest" description="Disordered" evidence="2">
    <location>
        <begin position="394"/>
        <end position="434"/>
    </location>
</feature>
<evidence type="ECO:0000313" key="4">
    <source>
        <dbReference type="EMBL" id="VTJ62132.1"/>
    </source>
</evidence>
<dbReference type="Proteomes" id="UP000335636">
    <property type="component" value="Unassembled WGS sequence"/>
</dbReference>
<dbReference type="EMBL" id="CABDUW010000192">
    <property type="protein sequence ID" value="VTJ62132.1"/>
    <property type="molecule type" value="Genomic_DNA"/>
</dbReference>